<keyword evidence="5" id="KW-1185">Reference proteome</keyword>
<dbReference type="Gene3D" id="1.10.357.10">
    <property type="entry name" value="Tetracycline Repressor, domain 2"/>
    <property type="match status" value="1"/>
</dbReference>
<keyword evidence="1 2" id="KW-0238">DNA-binding</keyword>
<dbReference type="Proteomes" id="UP000611629">
    <property type="component" value="Unassembled WGS sequence"/>
</dbReference>
<dbReference type="GO" id="GO:0003677">
    <property type="term" value="F:DNA binding"/>
    <property type="evidence" value="ECO:0007669"/>
    <property type="project" value="UniProtKB-UniRule"/>
</dbReference>
<dbReference type="AlphaFoldDB" id="A0A974BI57"/>
<dbReference type="SUPFAM" id="SSF46689">
    <property type="entry name" value="Homeodomain-like"/>
    <property type="match status" value="1"/>
</dbReference>
<feature type="DNA-binding region" description="H-T-H motif" evidence="2">
    <location>
        <begin position="32"/>
        <end position="51"/>
    </location>
</feature>
<dbReference type="InterPro" id="IPR023772">
    <property type="entry name" value="DNA-bd_HTH_TetR-type_CS"/>
</dbReference>
<comment type="caution">
    <text evidence="4">The sequence shown here is derived from an EMBL/GenBank/DDBJ whole genome shotgun (WGS) entry which is preliminary data.</text>
</comment>
<proteinExistence type="predicted"/>
<reference evidence="4" key="1">
    <citation type="submission" date="2020-07" db="EMBL/GenBank/DDBJ databases">
        <title>Genomic analysis of a strain of Sedimentibacter Hydroxybenzoicus DSM7310.</title>
        <authorList>
            <person name="Ma S."/>
        </authorList>
    </citation>
    <scope>NUCLEOTIDE SEQUENCE</scope>
    <source>
        <strain evidence="4">DSM 7310</strain>
    </source>
</reference>
<dbReference type="InterPro" id="IPR050109">
    <property type="entry name" value="HTH-type_TetR-like_transc_reg"/>
</dbReference>
<dbReference type="GO" id="GO:0006355">
    <property type="term" value="P:regulation of DNA-templated transcription"/>
    <property type="evidence" value="ECO:0007669"/>
    <property type="project" value="UniProtKB-ARBA"/>
</dbReference>
<dbReference type="Gene3D" id="1.10.10.60">
    <property type="entry name" value="Homeodomain-like"/>
    <property type="match status" value="1"/>
</dbReference>
<dbReference type="Pfam" id="PF00440">
    <property type="entry name" value="TetR_N"/>
    <property type="match status" value="1"/>
</dbReference>
<accession>A0A974BI57</accession>
<sequence>MEKFLSLSVEKQNIIINAALTCFGTNGYKKASMSDIAATAGVSKALVFHYFGTKKALYLHLMELCSNILENEINEKFDNNVTDFFDRIRLLMNIEISVMKEHPPMLSFLNSMYFENDDEVKNDIKAVLTNGKGESLRNRITFEGTDISKFKDGIDPKLVMKIFTWLTDGYLSKMQTQTGIDIDTLCKEIDDFNKCINLFKENFYKEK</sequence>
<protein>
    <submittedName>
        <fullName evidence="4">TetR/AcrR family transcriptional regulator</fullName>
    </submittedName>
</protein>
<evidence type="ECO:0000256" key="1">
    <source>
        <dbReference type="ARBA" id="ARBA00023125"/>
    </source>
</evidence>
<dbReference type="InterPro" id="IPR009057">
    <property type="entry name" value="Homeodomain-like_sf"/>
</dbReference>
<evidence type="ECO:0000313" key="4">
    <source>
        <dbReference type="EMBL" id="NYB73620.1"/>
    </source>
</evidence>
<dbReference type="PROSITE" id="PS01081">
    <property type="entry name" value="HTH_TETR_1"/>
    <property type="match status" value="1"/>
</dbReference>
<dbReference type="InterPro" id="IPR036271">
    <property type="entry name" value="Tet_transcr_reg_TetR-rel_C_sf"/>
</dbReference>
<name>A0A974BI57_SEDHY</name>
<dbReference type="InterPro" id="IPR001647">
    <property type="entry name" value="HTH_TetR"/>
</dbReference>
<dbReference type="PROSITE" id="PS50977">
    <property type="entry name" value="HTH_TETR_2"/>
    <property type="match status" value="1"/>
</dbReference>
<evidence type="ECO:0000256" key="2">
    <source>
        <dbReference type="PROSITE-ProRule" id="PRU00335"/>
    </source>
</evidence>
<feature type="domain" description="HTH tetR-type" evidence="3">
    <location>
        <begin position="9"/>
        <end position="69"/>
    </location>
</feature>
<gene>
    <name evidence="4" type="ORF">HZF24_05640</name>
</gene>
<dbReference type="PANTHER" id="PTHR30328:SF54">
    <property type="entry name" value="HTH-TYPE TRANSCRIPTIONAL REPRESSOR SCO4008"/>
    <property type="match status" value="1"/>
</dbReference>
<dbReference type="SUPFAM" id="SSF48498">
    <property type="entry name" value="Tetracyclin repressor-like, C-terminal domain"/>
    <property type="match status" value="1"/>
</dbReference>
<evidence type="ECO:0000259" key="3">
    <source>
        <dbReference type="PROSITE" id="PS50977"/>
    </source>
</evidence>
<dbReference type="EMBL" id="JACBNQ010000003">
    <property type="protein sequence ID" value="NYB73620.1"/>
    <property type="molecule type" value="Genomic_DNA"/>
</dbReference>
<dbReference type="PANTHER" id="PTHR30328">
    <property type="entry name" value="TRANSCRIPTIONAL REPRESSOR"/>
    <property type="match status" value="1"/>
</dbReference>
<dbReference type="PRINTS" id="PR00455">
    <property type="entry name" value="HTHTETR"/>
</dbReference>
<organism evidence="4 5">
    <name type="scientific">Sedimentibacter hydroxybenzoicus DSM 7310</name>
    <dbReference type="NCBI Taxonomy" id="1123245"/>
    <lineage>
        <taxon>Bacteria</taxon>
        <taxon>Bacillati</taxon>
        <taxon>Bacillota</taxon>
        <taxon>Tissierellia</taxon>
        <taxon>Sedimentibacter</taxon>
    </lineage>
</organism>
<evidence type="ECO:0000313" key="5">
    <source>
        <dbReference type="Proteomes" id="UP000611629"/>
    </source>
</evidence>
<dbReference type="RefSeq" id="WP_179237306.1">
    <property type="nucleotide sequence ID" value="NZ_JACBNQ010000003.1"/>
</dbReference>